<evidence type="ECO:0000256" key="2">
    <source>
        <dbReference type="ARBA" id="ARBA00023043"/>
    </source>
</evidence>
<evidence type="ECO:0000313" key="4">
    <source>
        <dbReference type="EMBL" id="KAF2139458.1"/>
    </source>
</evidence>
<dbReference type="GeneID" id="54302768"/>
<dbReference type="EMBL" id="ML995493">
    <property type="protein sequence ID" value="KAF2139458.1"/>
    <property type="molecule type" value="Genomic_DNA"/>
</dbReference>
<dbReference type="PROSITE" id="PS50088">
    <property type="entry name" value="ANK_REPEAT"/>
    <property type="match status" value="1"/>
</dbReference>
<reference evidence="4" key="1">
    <citation type="journal article" date="2020" name="Stud. Mycol.">
        <title>101 Dothideomycetes genomes: a test case for predicting lifestyles and emergence of pathogens.</title>
        <authorList>
            <person name="Haridas S."/>
            <person name="Albert R."/>
            <person name="Binder M."/>
            <person name="Bloem J."/>
            <person name="Labutti K."/>
            <person name="Salamov A."/>
            <person name="Andreopoulos B."/>
            <person name="Baker S."/>
            <person name="Barry K."/>
            <person name="Bills G."/>
            <person name="Bluhm B."/>
            <person name="Cannon C."/>
            <person name="Castanera R."/>
            <person name="Culley D."/>
            <person name="Daum C."/>
            <person name="Ezra D."/>
            <person name="Gonzalez J."/>
            <person name="Henrissat B."/>
            <person name="Kuo A."/>
            <person name="Liang C."/>
            <person name="Lipzen A."/>
            <person name="Lutzoni F."/>
            <person name="Magnuson J."/>
            <person name="Mondo S."/>
            <person name="Nolan M."/>
            <person name="Ohm R."/>
            <person name="Pangilinan J."/>
            <person name="Park H.-J."/>
            <person name="Ramirez L."/>
            <person name="Alfaro M."/>
            <person name="Sun H."/>
            <person name="Tritt A."/>
            <person name="Yoshinaga Y."/>
            <person name="Zwiers L.-H."/>
            <person name="Turgeon B."/>
            <person name="Goodwin S."/>
            <person name="Spatafora J."/>
            <person name="Crous P."/>
            <person name="Grigoriev I."/>
        </authorList>
    </citation>
    <scope>NUCLEOTIDE SEQUENCE</scope>
    <source>
        <strain evidence="4">CBS 121167</strain>
    </source>
</reference>
<keyword evidence="1" id="KW-0677">Repeat</keyword>
<gene>
    <name evidence="4" type="ORF">K452DRAFT_337638</name>
</gene>
<name>A0A6A6B763_9PEZI</name>
<proteinExistence type="predicted"/>
<evidence type="ECO:0000256" key="3">
    <source>
        <dbReference type="PROSITE-ProRule" id="PRU00023"/>
    </source>
</evidence>
<sequence length="306" mass="32952">MSRNADVNRLDGFDLALRGAAILNDKEISHILLESPTGHCRSGVAFNRCIVEAFKRQHLELGWLLIDHAQGQDIEIALTQSLRRSSRNGWTETARSLLDRGANINGTGGVFSPPPLELAAFGGHEDTVQLLLERGASPEAGSGRLGAIVGVAYSGHAGAGRKLLDAGVQLPPSAWTLLLEKAARHESGDFIRLLVERGVVDLHALDDGDLANLVVYACAYGNIDLVKFYVKHGLPVAGPLFEEHCDAQPIAFAVAYGQRDMEKALLELGATPVDLSQSSFGEGFADGSYPCAPPKMEKPREYDILY</sequence>
<keyword evidence="5" id="KW-1185">Reference proteome</keyword>
<dbReference type="AlphaFoldDB" id="A0A6A6B763"/>
<dbReference type="SUPFAM" id="SSF48403">
    <property type="entry name" value="Ankyrin repeat"/>
    <property type="match status" value="1"/>
</dbReference>
<keyword evidence="2 3" id="KW-0040">ANK repeat</keyword>
<dbReference type="PANTHER" id="PTHR24198:SF165">
    <property type="entry name" value="ANKYRIN REPEAT-CONTAINING PROTEIN-RELATED"/>
    <property type="match status" value="1"/>
</dbReference>
<dbReference type="RefSeq" id="XP_033395171.1">
    <property type="nucleotide sequence ID" value="XM_033545268.1"/>
</dbReference>
<dbReference type="PANTHER" id="PTHR24198">
    <property type="entry name" value="ANKYRIN REPEAT AND PROTEIN KINASE DOMAIN-CONTAINING PROTEIN"/>
    <property type="match status" value="1"/>
</dbReference>
<accession>A0A6A6B763</accession>
<dbReference type="InterPro" id="IPR002110">
    <property type="entry name" value="Ankyrin_rpt"/>
</dbReference>
<dbReference type="SMART" id="SM00248">
    <property type="entry name" value="ANK"/>
    <property type="match status" value="4"/>
</dbReference>
<feature type="repeat" description="ANK" evidence="3">
    <location>
        <begin position="111"/>
        <end position="143"/>
    </location>
</feature>
<dbReference type="InterPro" id="IPR036770">
    <property type="entry name" value="Ankyrin_rpt-contain_sf"/>
</dbReference>
<dbReference type="OrthoDB" id="3787333at2759"/>
<evidence type="ECO:0000313" key="5">
    <source>
        <dbReference type="Proteomes" id="UP000799438"/>
    </source>
</evidence>
<dbReference type="Gene3D" id="1.25.40.20">
    <property type="entry name" value="Ankyrin repeat-containing domain"/>
    <property type="match status" value="1"/>
</dbReference>
<dbReference type="Pfam" id="PF00023">
    <property type="entry name" value="Ank"/>
    <property type="match status" value="1"/>
</dbReference>
<organism evidence="4 5">
    <name type="scientific">Aplosporella prunicola CBS 121167</name>
    <dbReference type="NCBI Taxonomy" id="1176127"/>
    <lineage>
        <taxon>Eukaryota</taxon>
        <taxon>Fungi</taxon>
        <taxon>Dikarya</taxon>
        <taxon>Ascomycota</taxon>
        <taxon>Pezizomycotina</taxon>
        <taxon>Dothideomycetes</taxon>
        <taxon>Dothideomycetes incertae sedis</taxon>
        <taxon>Botryosphaeriales</taxon>
        <taxon>Aplosporellaceae</taxon>
        <taxon>Aplosporella</taxon>
    </lineage>
</organism>
<dbReference type="Proteomes" id="UP000799438">
    <property type="component" value="Unassembled WGS sequence"/>
</dbReference>
<protein>
    <submittedName>
        <fullName evidence="4">Uncharacterized protein</fullName>
    </submittedName>
</protein>
<evidence type="ECO:0000256" key="1">
    <source>
        <dbReference type="ARBA" id="ARBA00022737"/>
    </source>
</evidence>